<dbReference type="InterPro" id="IPR020845">
    <property type="entry name" value="AMP-binding_CS"/>
</dbReference>
<protein>
    <submittedName>
        <fullName evidence="5">Acyl-CoA synthetases (AMP-forming) AMP-acid ligases II</fullName>
    </submittedName>
</protein>
<dbReference type="PANTHER" id="PTHR43201">
    <property type="entry name" value="ACYL-COA SYNTHETASE"/>
    <property type="match status" value="1"/>
</dbReference>
<dbReference type="GO" id="GO:0006631">
    <property type="term" value="P:fatty acid metabolic process"/>
    <property type="evidence" value="ECO:0007669"/>
    <property type="project" value="TreeGrafter"/>
</dbReference>
<dbReference type="PATRIC" id="fig|1423731.3.peg.1519"/>
<comment type="similarity">
    <text evidence="1">Belongs to the ATP-dependent AMP-binding enzyme family.</text>
</comment>
<keyword evidence="6" id="KW-1185">Reference proteome</keyword>
<organism evidence="5 6">
    <name type="scientific">Liquorilactobacillus capillatus DSM 19910</name>
    <dbReference type="NCBI Taxonomy" id="1423731"/>
    <lineage>
        <taxon>Bacteria</taxon>
        <taxon>Bacillati</taxon>
        <taxon>Bacillota</taxon>
        <taxon>Bacilli</taxon>
        <taxon>Lactobacillales</taxon>
        <taxon>Lactobacillaceae</taxon>
        <taxon>Liquorilactobacillus</taxon>
    </lineage>
</organism>
<keyword evidence="2 5" id="KW-0436">Ligase</keyword>
<dbReference type="Pfam" id="PF13193">
    <property type="entry name" value="AMP-binding_C"/>
    <property type="match status" value="1"/>
</dbReference>
<dbReference type="InterPro" id="IPR045851">
    <property type="entry name" value="AMP-bd_C_sf"/>
</dbReference>
<proteinExistence type="inferred from homology"/>
<evidence type="ECO:0000313" key="6">
    <source>
        <dbReference type="Proteomes" id="UP000051621"/>
    </source>
</evidence>
<dbReference type="InterPro" id="IPR042099">
    <property type="entry name" value="ANL_N_sf"/>
</dbReference>
<dbReference type="STRING" id="1423731.FC81_GL001480"/>
<reference evidence="5 6" key="1">
    <citation type="journal article" date="2015" name="Genome Announc.">
        <title>Expanding the biotechnology potential of lactobacilli through comparative genomics of 213 strains and associated genera.</title>
        <authorList>
            <person name="Sun Z."/>
            <person name="Harris H.M."/>
            <person name="McCann A."/>
            <person name="Guo C."/>
            <person name="Argimon S."/>
            <person name="Zhang W."/>
            <person name="Yang X."/>
            <person name="Jeffery I.B."/>
            <person name="Cooney J.C."/>
            <person name="Kagawa T.F."/>
            <person name="Liu W."/>
            <person name="Song Y."/>
            <person name="Salvetti E."/>
            <person name="Wrobel A."/>
            <person name="Rasinkangas P."/>
            <person name="Parkhill J."/>
            <person name="Rea M.C."/>
            <person name="O'Sullivan O."/>
            <person name="Ritari J."/>
            <person name="Douillard F.P."/>
            <person name="Paul Ross R."/>
            <person name="Yang R."/>
            <person name="Briner A.E."/>
            <person name="Felis G.E."/>
            <person name="de Vos W.M."/>
            <person name="Barrangou R."/>
            <person name="Klaenhammer T.R."/>
            <person name="Caufield P.W."/>
            <person name="Cui Y."/>
            <person name="Zhang H."/>
            <person name="O'Toole P.W."/>
        </authorList>
    </citation>
    <scope>NUCLEOTIDE SEQUENCE [LARGE SCALE GENOMIC DNA]</scope>
    <source>
        <strain evidence="5 6">DSM 19910</strain>
    </source>
</reference>
<dbReference type="PANTHER" id="PTHR43201:SF5">
    <property type="entry name" value="MEDIUM-CHAIN ACYL-COA LIGASE ACSF2, MITOCHONDRIAL"/>
    <property type="match status" value="1"/>
</dbReference>
<dbReference type="EMBL" id="AZEF01000027">
    <property type="protein sequence ID" value="KRL01337.1"/>
    <property type="molecule type" value="Genomic_DNA"/>
</dbReference>
<feature type="domain" description="AMP-dependent synthetase/ligase" evidence="3">
    <location>
        <begin position="101"/>
        <end position="281"/>
    </location>
</feature>
<dbReference type="Pfam" id="PF00501">
    <property type="entry name" value="AMP-binding"/>
    <property type="match status" value="1"/>
</dbReference>
<gene>
    <name evidence="5" type="ORF">FC81_GL001480</name>
</gene>
<dbReference type="Proteomes" id="UP000051621">
    <property type="component" value="Unassembled WGS sequence"/>
</dbReference>
<accession>A0A0R1M134</accession>
<evidence type="ECO:0000259" key="4">
    <source>
        <dbReference type="Pfam" id="PF13193"/>
    </source>
</evidence>
<dbReference type="InterPro" id="IPR000873">
    <property type="entry name" value="AMP-dep_synth/lig_dom"/>
</dbReference>
<evidence type="ECO:0000259" key="3">
    <source>
        <dbReference type="Pfam" id="PF00501"/>
    </source>
</evidence>
<dbReference type="PROSITE" id="PS00455">
    <property type="entry name" value="AMP_BINDING"/>
    <property type="match status" value="1"/>
</dbReference>
<dbReference type="InterPro" id="IPR025110">
    <property type="entry name" value="AMP-bd_C"/>
</dbReference>
<dbReference type="SUPFAM" id="SSF56801">
    <property type="entry name" value="Acetyl-CoA synthetase-like"/>
    <property type="match status" value="1"/>
</dbReference>
<name>A0A0R1M134_9LACO</name>
<evidence type="ECO:0000256" key="2">
    <source>
        <dbReference type="ARBA" id="ARBA00022598"/>
    </source>
</evidence>
<sequence>MDNLMTKHFDFDMLADHYGEQTALITRKGSFSYNELAARAHQKASRYHWVCQYVVIIGRQELSFVDEFLAIHYAGRVPIIVSEHILQYLDEILTNLNGNWQFIEEVRTRPQPAMANDLLFLGLTSGTTGIPKVYCRNWSSWRAGFLVCNQHFKLSDCKSMATPSPLATSLGLHTLLLSFFLGKVMYLKPKWSSIVLPQLALFAVPSFIEQKANEIAWKNISTLVMCGGCLHPSLPRKIQSQATKTNLFEMYGTSETSMISWQDLNKGKEVSCVGQLFDEVQLLHNTSSLIEVKSPYLFSGYLGKKHPKRVKTSDVGEFKYGKLFVYSRQSDVIDHGGNKIFPSEIEEQLLRVAEEAVVFGVPDRVYGEKIVALVVCKTSQTVFEQKAVQNLAKFKRPQEYIYVTQILSESNQKVSRRMLTQRYERGDFNGI</sequence>
<dbReference type="AlphaFoldDB" id="A0A0R1M134"/>
<evidence type="ECO:0000313" key="5">
    <source>
        <dbReference type="EMBL" id="KRL01337.1"/>
    </source>
</evidence>
<dbReference type="GO" id="GO:0031956">
    <property type="term" value="F:medium-chain fatty acid-CoA ligase activity"/>
    <property type="evidence" value="ECO:0007669"/>
    <property type="project" value="TreeGrafter"/>
</dbReference>
<dbReference type="Gene3D" id="3.30.300.30">
    <property type="match status" value="1"/>
</dbReference>
<evidence type="ECO:0000256" key="1">
    <source>
        <dbReference type="ARBA" id="ARBA00006432"/>
    </source>
</evidence>
<comment type="caution">
    <text evidence="5">The sequence shown here is derived from an EMBL/GenBank/DDBJ whole genome shotgun (WGS) entry which is preliminary data.</text>
</comment>
<feature type="domain" description="AMP-binding enzyme C-terminal" evidence="4">
    <location>
        <begin position="345"/>
        <end position="406"/>
    </location>
</feature>
<dbReference type="Gene3D" id="3.40.50.12780">
    <property type="entry name" value="N-terminal domain of ligase-like"/>
    <property type="match status" value="1"/>
</dbReference>